<sequence length="300" mass="33200">MLVIGVFATLILPVAADRKLAEVHEMFTNFKAKYNLDFGEDDFKRAKIFHDNVRYIDDVNAQNRSFRLGVNKYAHLSREEFRDMMGLGCFFNLGTSPFRNRMNPDNVPLGFDGKLDELPMKVDWREKGYVTDVKNQERCGSCWAFSATGALEGFHKNTTGRLVSLSEQQLVDCSGSYGNEYILRAGTVDYRNVTPESESALQAAVAGLGPVSVAVAGSTLFQFYDGGIIDSPSCGTHLDHGVLVVGFVRVDPSSQDEPYFIVKNSWGADWGEEGYVRIMSNGDGPGICGILKDMSIPMKK</sequence>
<dbReference type="SMART" id="SM00848">
    <property type="entry name" value="Inhibitor_I29"/>
    <property type="match status" value="1"/>
</dbReference>
<feature type="domain" description="Peptidase C1A papain C-terminal" evidence="5">
    <location>
        <begin position="118"/>
        <end position="298"/>
    </location>
</feature>
<dbReference type="PROSITE" id="PS00139">
    <property type="entry name" value="THIOL_PROTEASE_CYS"/>
    <property type="match status" value="1"/>
</dbReference>
<feature type="chain" id="PRO_5029450142" evidence="4">
    <location>
        <begin position="17"/>
        <end position="300"/>
    </location>
</feature>
<dbReference type="Pfam" id="PF00112">
    <property type="entry name" value="Peptidase_C1"/>
    <property type="match status" value="2"/>
</dbReference>
<keyword evidence="4" id="KW-0732">Signal</keyword>
<dbReference type="InterPro" id="IPR013128">
    <property type="entry name" value="Peptidase_C1A"/>
</dbReference>
<feature type="signal peptide" evidence="4">
    <location>
        <begin position="1"/>
        <end position="16"/>
    </location>
</feature>
<evidence type="ECO:0000256" key="2">
    <source>
        <dbReference type="ARBA" id="ARBA00023145"/>
    </source>
</evidence>
<dbReference type="InterPro" id="IPR013201">
    <property type="entry name" value="Prot_inhib_I29"/>
</dbReference>
<dbReference type="Gene3D" id="3.90.70.10">
    <property type="entry name" value="Cysteine proteinases"/>
    <property type="match status" value="2"/>
</dbReference>
<feature type="domain" description="Cathepsin propeptide inhibitor" evidence="6">
    <location>
        <begin position="27"/>
        <end position="81"/>
    </location>
</feature>
<organism evidence="7 8">
    <name type="scientific">Perkinsus chesapeaki</name>
    <name type="common">Clam parasite</name>
    <name type="synonym">Perkinsus andrewsi</name>
    <dbReference type="NCBI Taxonomy" id="330153"/>
    <lineage>
        <taxon>Eukaryota</taxon>
        <taxon>Sar</taxon>
        <taxon>Alveolata</taxon>
        <taxon>Perkinsozoa</taxon>
        <taxon>Perkinsea</taxon>
        <taxon>Perkinsida</taxon>
        <taxon>Perkinsidae</taxon>
        <taxon>Perkinsus</taxon>
    </lineage>
</organism>
<comment type="caution">
    <text evidence="7">The sequence shown here is derived from an EMBL/GenBank/DDBJ whole genome shotgun (WGS) entry which is preliminary data.</text>
</comment>
<dbReference type="InterPro" id="IPR000169">
    <property type="entry name" value="Pept_cys_AS"/>
</dbReference>
<dbReference type="InterPro" id="IPR039417">
    <property type="entry name" value="Peptidase_C1A_papain-like"/>
</dbReference>
<keyword evidence="2" id="KW-0865">Zymogen</keyword>
<comment type="similarity">
    <text evidence="1">Belongs to the peptidase C1 family.</text>
</comment>
<dbReference type="SUPFAM" id="SSF54001">
    <property type="entry name" value="Cysteine proteinases"/>
    <property type="match status" value="1"/>
</dbReference>
<evidence type="ECO:0000256" key="1">
    <source>
        <dbReference type="ARBA" id="ARBA00008455"/>
    </source>
</evidence>
<dbReference type="AlphaFoldDB" id="A0A7J6KU38"/>
<dbReference type="PANTHER" id="PTHR12411">
    <property type="entry name" value="CYSTEINE PROTEASE FAMILY C1-RELATED"/>
    <property type="match status" value="1"/>
</dbReference>
<protein>
    <submittedName>
        <fullName evidence="7">Uncharacterized protein</fullName>
    </submittedName>
</protein>
<dbReference type="Pfam" id="PF08246">
    <property type="entry name" value="Inhibitor_I29"/>
    <property type="match status" value="1"/>
</dbReference>
<dbReference type="SMART" id="SM00645">
    <property type="entry name" value="Pept_C1"/>
    <property type="match status" value="1"/>
</dbReference>
<evidence type="ECO:0000313" key="7">
    <source>
        <dbReference type="EMBL" id="KAF4650119.1"/>
    </source>
</evidence>
<dbReference type="GO" id="GO:0006508">
    <property type="term" value="P:proteolysis"/>
    <property type="evidence" value="ECO:0007669"/>
    <property type="project" value="InterPro"/>
</dbReference>
<dbReference type="InterPro" id="IPR000668">
    <property type="entry name" value="Peptidase_C1A_C"/>
</dbReference>
<gene>
    <name evidence="7" type="ORF">FOL47_001432</name>
</gene>
<name>A0A7J6KU38_PERCH</name>
<accession>A0A7J6KU38</accession>
<dbReference type="Proteomes" id="UP000591131">
    <property type="component" value="Unassembled WGS sequence"/>
</dbReference>
<reference evidence="7 8" key="1">
    <citation type="submission" date="2020-04" db="EMBL/GenBank/DDBJ databases">
        <title>Perkinsus chesapeaki whole genome sequence.</title>
        <authorList>
            <person name="Bogema D.R."/>
        </authorList>
    </citation>
    <scope>NUCLEOTIDE SEQUENCE [LARGE SCALE GENOMIC DNA]</scope>
    <source>
        <strain evidence="7">ATCC PRA-425</strain>
    </source>
</reference>
<keyword evidence="3" id="KW-1015">Disulfide bond</keyword>
<evidence type="ECO:0000256" key="3">
    <source>
        <dbReference type="ARBA" id="ARBA00023157"/>
    </source>
</evidence>
<dbReference type="EMBL" id="JAAPAO010001338">
    <property type="protein sequence ID" value="KAF4650119.1"/>
    <property type="molecule type" value="Genomic_DNA"/>
</dbReference>
<proteinExistence type="inferred from homology"/>
<evidence type="ECO:0000259" key="6">
    <source>
        <dbReference type="SMART" id="SM00848"/>
    </source>
</evidence>
<dbReference type="Gene3D" id="1.10.287.2250">
    <property type="match status" value="1"/>
</dbReference>
<dbReference type="CDD" id="cd02248">
    <property type="entry name" value="Peptidase_C1A"/>
    <property type="match status" value="1"/>
</dbReference>
<dbReference type="InterPro" id="IPR038765">
    <property type="entry name" value="Papain-like_cys_pep_sf"/>
</dbReference>
<dbReference type="PRINTS" id="PR00705">
    <property type="entry name" value="PAPAIN"/>
</dbReference>
<dbReference type="OrthoDB" id="190265at2759"/>
<dbReference type="GO" id="GO:0008234">
    <property type="term" value="F:cysteine-type peptidase activity"/>
    <property type="evidence" value="ECO:0007669"/>
    <property type="project" value="InterPro"/>
</dbReference>
<evidence type="ECO:0000256" key="4">
    <source>
        <dbReference type="SAM" id="SignalP"/>
    </source>
</evidence>
<evidence type="ECO:0000313" key="8">
    <source>
        <dbReference type="Proteomes" id="UP000591131"/>
    </source>
</evidence>
<keyword evidence="8" id="KW-1185">Reference proteome</keyword>
<evidence type="ECO:0000259" key="5">
    <source>
        <dbReference type="SMART" id="SM00645"/>
    </source>
</evidence>